<keyword evidence="2" id="KW-1185">Reference proteome</keyword>
<reference evidence="1 2" key="1">
    <citation type="submission" date="2020-05" db="EMBL/GenBank/DDBJ databases">
        <title>Complete genome sequence of of a novel Thermoleptolyngbya strain isolated from hot springs of Ganzi, Sichuan China.</title>
        <authorList>
            <person name="Tang J."/>
            <person name="Daroch M."/>
            <person name="Li L."/>
            <person name="Waleron K."/>
            <person name="Waleron M."/>
            <person name="Waleron M."/>
        </authorList>
    </citation>
    <scope>NUCLEOTIDE SEQUENCE [LARGE SCALE GENOMIC DNA]</scope>
    <source>
        <strain evidence="1 2">PKUAC-SCTA183</strain>
    </source>
</reference>
<dbReference type="RefSeq" id="WP_172354575.1">
    <property type="nucleotide sequence ID" value="NZ_CP053661.1"/>
</dbReference>
<protein>
    <submittedName>
        <fullName evidence="1">Uncharacterized protein</fullName>
    </submittedName>
</protein>
<evidence type="ECO:0000313" key="2">
    <source>
        <dbReference type="Proteomes" id="UP000505210"/>
    </source>
</evidence>
<sequence>MLLHTLEFAKGLATKALHFIALIIALTKIATASNIGFASAGFAATNLGDAAGSRR</sequence>
<gene>
    <name evidence="1" type="ORF">HPC62_07770</name>
</gene>
<dbReference type="EMBL" id="CP053661">
    <property type="protein sequence ID" value="QKD82108.1"/>
    <property type="molecule type" value="Genomic_DNA"/>
</dbReference>
<accession>A0A6M8B6J2</accession>
<organism evidence="1 2">
    <name type="scientific">Thermoleptolyngbya sichuanensis A183</name>
    <dbReference type="NCBI Taxonomy" id="2737172"/>
    <lineage>
        <taxon>Bacteria</taxon>
        <taxon>Bacillati</taxon>
        <taxon>Cyanobacteriota</taxon>
        <taxon>Cyanophyceae</taxon>
        <taxon>Oculatellales</taxon>
        <taxon>Oculatellaceae</taxon>
        <taxon>Thermoleptolyngbya</taxon>
        <taxon>Thermoleptolyngbya sichuanensis</taxon>
    </lineage>
</organism>
<dbReference type="KEGG" id="theu:HPC62_07770"/>
<dbReference type="Proteomes" id="UP000505210">
    <property type="component" value="Chromosome"/>
</dbReference>
<proteinExistence type="predicted"/>
<evidence type="ECO:0000313" key="1">
    <source>
        <dbReference type="EMBL" id="QKD82108.1"/>
    </source>
</evidence>
<dbReference type="AlphaFoldDB" id="A0A6M8B6J2"/>
<name>A0A6M8B6J2_9CYAN</name>